<evidence type="ECO:0000259" key="5">
    <source>
        <dbReference type="PROSITE" id="PS50303"/>
    </source>
</evidence>
<evidence type="ECO:0000256" key="4">
    <source>
        <dbReference type="SAM" id="MobiDB-lite"/>
    </source>
</evidence>
<feature type="region of interest" description="Disordered" evidence="4">
    <location>
        <begin position="203"/>
        <end position="265"/>
    </location>
</feature>
<feature type="compositionally biased region" description="Polar residues" evidence="4">
    <location>
        <begin position="302"/>
        <end position="318"/>
    </location>
</feature>
<dbReference type="SMART" id="SM00025">
    <property type="entry name" value="Pumilio"/>
    <property type="match status" value="8"/>
</dbReference>
<dbReference type="InterPro" id="IPR016024">
    <property type="entry name" value="ARM-type_fold"/>
</dbReference>
<feature type="repeat" description="Pumilio" evidence="3">
    <location>
        <begin position="535"/>
        <end position="571"/>
    </location>
</feature>
<feature type="compositionally biased region" description="Polar residues" evidence="4">
    <location>
        <begin position="1"/>
        <end position="28"/>
    </location>
</feature>
<dbReference type="GO" id="GO:0000288">
    <property type="term" value="P:nuclear-transcribed mRNA catabolic process, deadenylation-dependent decay"/>
    <property type="evidence" value="ECO:0007669"/>
    <property type="project" value="TreeGrafter"/>
</dbReference>
<dbReference type="Gene3D" id="1.25.10.10">
    <property type="entry name" value="Leucine-rich Repeat Variant"/>
    <property type="match status" value="1"/>
</dbReference>
<feature type="compositionally biased region" description="Polar residues" evidence="4">
    <location>
        <begin position="811"/>
        <end position="850"/>
    </location>
</feature>
<dbReference type="GO" id="GO:0003730">
    <property type="term" value="F:mRNA 3'-UTR binding"/>
    <property type="evidence" value="ECO:0007669"/>
    <property type="project" value="TreeGrafter"/>
</dbReference>
<feature type="repeat" description="Pumilio" evidence="3">
    <location>
        <begin position="643"/>
        <end position="678"/>
    </location>
</feature>
<evidence type="ECO:0000256" key="2">
    <source>
        <dbReference type="ARBA" id="ARBA00024893"/>
    </source>
</evidence>
<protein>
    <recommendedName>
        <fullName evidence="5">PUM-HD domain-containing protein</fullName>
    </recommendedName>
</protein>
<dbReference type="GO" id="GO:0005737">
    <property type="term" value="C:cytoplasm"/>
    <property type="evidence" value="ECO:0007669"/>
    <property type="project" value="TreeGrafter"/>
</dbReference>
<feature type="repeat" description="Pumilio" evidence="3">
    <location>
        <begin position="460"/>
        <end position="498"/>
    </location>
</feature>
<dbReference type="PANTHER" id="PTHR12537">
    <property type="entry name" value="RNA BINDING PROTEIN PUMILIO-RELATED"/>
    <property type="match status" value="1"/>
</dbReference>
<comment type="function">
    <text evidence="2">RNA-binding nucleolar protein required for pre-rRNA processing. Involved in production of 18S rRNA and assembly of small ribosomal subunit.</text>
</comment>
<dbReference type="InterPro" id="IPR033712">
    <property type="entry name" value="Pumilio_RNA-bd"/>
</dbReference>
<dbReference type="InterPro" id="IPR033133">
    <property type="entry name" value="PUM-HD"/>
</dbReference>
<dbReference type="SUPFAM" id="SSF48371">
    <property type="entry name" value="ARM repeat"/>
    <property type="match status" value="1"/>
</dbReference>
<dbReference type="EMBL" id="LJZO01000012">
    <property type="protein sequence ID" value="ROV98888.1"/>
    <property type="molecule type" value="Genomic_DNA"/>
</dbReference>
<dbReference type="OrthoDB" id="668540at2759"/>
<evidence type="ECO:0000256" key="3">
    <source>
        <dbReference type="PROSITE-ProRule" id="PRU00317"/>
    </source>
</evidence>
<dbReference type="InterPro" id="IPR001313">
    <property type="entry name" value="Pumilio_RNA-bd_rpt"/>
</dbReference>
<reference evidence="6 7" key="1">
    <citation type="submission" date="2015-09" db="EMBL/GenBank/DDBJ databases">
        <title>Host preference determinants of Valsa canker pathogens revealed by comparative genomics.</title>
        <authorList>
            <person name="Yin Z."/>
            <person name="Huang L."/>
        </authorList>
    </citation>
    <scope>NUCLEOTIDE SEQUENCE [LARGE SCALE GENOMIC DNA]</scope>
    <source>
        <strain evidence="6 7">YSFL</strain>
    </source>
</reference>
<dbReference type="PROSITE" id="PS50303">
    <property type="entry name" value="PUM_HD"/>
    <property type="match status" value="1"/>
</dbReference>
<feature type="region of interest" description="Disordered" evidence="4">
    <location>
        <begin position="67"/>
        <end position="150"/>
    </location>
</feature>
<comment type="caution">
    <text evidence="6">The sequence shown here is derived from an EMBL/GenBank/DDBJ whole genome shotgun (WGS) entry which is preliminary data.</text>
</comment>
<feature type="compositionally biased region" description="Polar residues" evidence="4">
    <location>
        <begin position="102"/>
        <end position="111"/>
    </location>
</feature>
<keyword evidence="1" id="KW-0677">Repeat</keyword>
<dbReference type="AlphaFoldDB" id="A0A423W6B2"/>
<dbReference type="PANTHER" id="PTHR12537:SF12">
    <property type="entry name" value="MATERNAL PROTEIN PUMILIO"/>
    <property type="match status" value="1"/>
</dbReference>
<feature type="region of interest" description="Disordered" evidence="4">
    <location>
        <begin position="278"/>
        <end position="297"/>
    </location>
</feature>
<evidence type="ECO:0000313" key="7">
    <source>
        <dbReference type="Proteomes" id="UP000284375"/>
    </source>
</evidence>
<feature type="region of interest" description="Disordered" evidence="4">
    <location>
        <begin position="1"/>
        <end position="38"/>
    </location>
</feature>
<keyword evidence="7" id="KW-1185">Reference proteome</keyword>
<feature type="repeat" description="Pumilio" evidence="3">
    <location>
        <begin position="607"/>
        <end position="642"/>
    </location>
</feature>
<feature type="compositionally biased region" description="Low complexity" evidence="4">
    <location>
        <begin position="112"/>
        <end position="125"/>
    </location>
</feature>
<name>A0A423W6B2_CYTCH</name>
<accession>A0A423W6B2</accession>
<dbReference type="Pfam" id="PF00806">
    <property type="entry name" value="PUF"/>
    <property type="match status" value="8"/>
</dbReference>
<dbReference type="STRING" id="252740.A0A423W6B2"/>
<gene>
    <name evidence="6" type="ORF">VSDG_03823</name>
</gene>
<feature type="repeat" description="Pumilio" evidence="3">
    <location>
        <begin position="499"/>
        <end position="534"/>
    </location>
</feature>
<dbReference type="CDD" id="cd07920">
    <property type="entry name" value="Pumilio"/>
    <property type="match status" value="1"/>
</dbReference>
<proteinExistence type="predicted"/>
<feature type="compositionally biased region" description="Low complexity" evidence="4">
    <location>
        <begin position="238"/>
        <end position="259"/>
    </location>
</feature>
<dbReference type="PROSITE" id="PS50302">
    <property type="entry name" value="PUM"/>
    <property type="match status" value="5"/>
</dbReference>
<feature type="compositionally biased region" description="Polar residues" evidence="4">
    <location>
        <begin position="67"/>
        <end position="94"/>
    </location>
</feature>
<feature type="region of interest" description="Disordered" evidence="4">
    <location>
        <begin position="302"/>
        <end position="382"/>
    </location>
</feature>
<dbReference type="InterPro" id="IPR011989">
    <property type="entry name" value="ARM-like"/>
</dbReference>
<dbReference type="Proteomes" id="UP000284375">
    <property type="component" value="Unassembled WGS sequence"/>
</dbReference>
<organism evidence="6 7">
    <name type="scientific">Cytospora chrysosperma</name>
    <name type="common">Cytospora canker fungus</name>
    <name type="synonym">Sphaeria chrysosperma</name>
    <dbReference type="NCBI Taxonomy" id="252740"/>
    <lineage>
        <taxon>Eukaryota</taxon>
        <taxon>Fungi</taxon>
        <taxon>Dikarya</taxon>
        <taxon>Ascomycota</taxon>
        <taxon>Pezizomycotina</taxon>
        <taxon>Sordariomycetes</taxon>
        <taxon>Sordariomycetidae</taxon>
        <taxon>Diaporthales</taxon>
        <taxon>Cytosporaceae</taxon>
        <taxon>Cytospora</taxon>
    </lineage>
</organism>
<feature type="domain" description="PUM-HD" evidence="5">
    <location>
        <begin position="441"/>
        <end position="784"/>
    </location>
</feature>
<feature type="compositionally biased region" description="Polar residues" evidence="4">
    <location>
        <begin position="126"/>
        <end position="136"/>
    </location>
</feature>
<feature type="compositionally biased region" description="Polar residues" evidence="4">
    <location>
        <begin position="361"/>
        <end position="376"/>
    </location>
</feature>
<feature type="compositionally biased region" description="Polar residues" evidence="4">
    <location>
        <begin position="327"/>
        <end position="336"/>
    </location>
</feature>
<evidence type="ECO:0000256" key="1">
    <source>
        <dbReference type="ARBA" id="ARBA00022737"/>
    </source>
</evidence>
<sequence length="871" mass="95185">MENGQGSHGQPPNRNTRSTNFFPSLLNGTGQGGAGASIWSNNLVTDSLASRDTAGVQGAFKSWDTNGAILTQPTAPGQSLHSGQRSNGINTNDGSRWPSGLASWTSSETVQSRPSAPRSTSPPSAYQNTSNTSPSFNPGRLANGKSTTFPTSLASTTNSLMGYSNVPVGLQGGRTNSFQASFGSFQRGSQGTTGFDDAATSREAITSRHSESEAQPQFGSDAFGFANGMGTQSRHASRPSLSAASSSYFPQPSSSRSQSLNPQNDEMALEAARASFNRGMASNSPGPRLNGMQPSVPVSQFSRGLEFTPSNPLQSFSQEPRRDSLAASVNQSTLNSPRGFGGARPADAWASTPPRDFDNMSRIQRPQNQVSRLPNQSPYPDPSYNPLSFQPQLMQQMMHPGLSLPYPAYGLPGQPFFAPTAPASFSTRQGRTPDPYVGCKATPQLLEDFKRSYKSNRKWQLKDALGYVTDFAGDQQGSRFLQEKIPGANSDDKQKVFEEIVVNAKEMMTDVFGNYIVQKLFEYGTLVQKKLLAAKMKGHVAELAMNIYGCRCVQEALQYVLVEQQVEIAMELEPDIIRLMQGVHSNHVVQKVLTKLPRERIDFIYDAVRGKVFTLSTEQYACRVIQRMIEQGTEADRAFILEEFHQVAHKLVTDDWGNYVVQAVIKQGGPEARARVIRLCIDHFLPFSKQKVASNVMEHCIEYGTDEDRLEIYRFITAHPTEDGTSMLQLMWKDQFANYVVQKLCFCLKGVEQETLIMESRPYYLARKKPSRPDDKWAAFEQLMSRFSAATSRQGSISSVNGDLTGVAVSRPSSQSDVNSAMPTPALTTGGNSPRTSSSQAASDGATETQAPLHEILNKFDKVSLGDTLPA</sequence>
<feature type="region of interest" description="Disordered" evidence="4">
    <location>
        <begin position="808"/>
        <end position="856"/>
    </location>
</feature>
<evidence type="ECO:0000313" key="6">
    <source>
        <dbReference type="EMBL" id="ROV98888.1"/>
    </source>
</evidence>